<evidence type="ECO:0000313" key="3">
    <source>
        <dbReference type="Proteomes" id="UP001498398"/>
    </source>
</evidence>
<accession>A0ABR1IJP0</accession>
<keyword evidence="3" id="KW-1185">Reference proteome</keyword>
<sequence length="229" mass="24905">MPPMNGSTFERFEALMKKRLRSETPPPSSSSKQDLTVADNSQDRNQKRARRNSPVSDLGLPQSTDPLVPPPISPSTAVSAVTVERQQSALPGPETSTIIAHATILNRDDELPAPRPLDPSDYEQFSATVAALALDEVLISTSPEDDSFESALKPGPDGFLHPFGLPHDRHGATIDAFAGLSRQQQKLRGLEACMDDLIEGVTPENAIQSTLLKVEDDVEDLREFLKGTR</sequence>
<proteinExistence type="predicted"/>
<protein>
    <submittedName>
        <fullName evidence="2">Uncharacterized protein</fullName>
    </submittedName>
</protein>
<dbReference type="EMBL" id="JBANRG010000123">
    <property type="protein sequence ID" value="KAK7434493.1"/>
    <property type="molecule type" value="Genomic_DNA"/>
</dbReference>
<evidence type="ECO:0000256" key="1">
    <source>
        <dbReference type="SAM" id="MobiDB-lite"/>
    </source>
</evidence>
<gene>
    <name evidence="2" type="ORF">VKT23_020177</name>
</gene>
<feature type="region of interest" description="Disordered" evidence="1">
    <location>
        <begin position="1"/>
        <end position="78"/>
    </location>
</feature>
<organism evidence="2 3">
    <name type="scientific">Marasmiellus scandens</name>
    <dbReference type="NCBI Taxonomy" id="2682957"/>
    <lineage>
        <taxon>Eukaryota</taxon>
        <taxon>Fungi</taxon>
        <taxon>Dikarya</taxon>
        <taxon>Basidiomycota</taxon>
        <taxon>Agaricomycotina</taxon>
        <taxon>Agaricomycetes</taxon>
        <taxon>Agaricomycetidae</taxon>
        <taxon>Agaricales</taxon>
        <taxon>Marasmiineae</taxon>
        <taxon>Omphalotaceae</taxon>
        <taxon>Marasmiellus</taxon>
    </lineage>
</organism>
<dbReference type="Proteomes" id="UP001498398">
    <property type="component" value="Unassembled WGS sequence"/>
</dbReference>
<name>A0ABR1IJP0_9AGAR</name>
<evidence type="ECO:0000313" key="2">
    <source>
        <dbReference type="EMBL" id="KAK7434493.1"/>
    </source>
</evidence>
<reference evidence="2 3" key="1">
    <citation type="submission" date="2024-01" db="EMBL/GenBank/DDBJ databases">
        <title>A draft genome for the cacao thread blight pathogen Marasmiellus scandens.</title>
        <authorList>
            <person name="Baruah I.K."/>
            <person name="Leung J."/>
            <person name="Bukari Y."/>
            <person name="Amoako-Attah I."/>
            <person name="Meinhardt L.W."/>
            <person name="Bailey B.A."/>
            <person name="Cohen S.P."/>
        </authorList>
    </citation>
    <scope>NUCLEOTIDE SEQUENCE [LARGE SCALE GENOMIC DNA]</scope>
    <source>
        <strain evidence="2 3">GH-19</strain>
    </source>
</reference>
<comment type="caution">
    <text evidence="2">The sequence shown here is derived from an EMBL/GenBank/DDBJ whole genome shotgun (WGS) entry which is preliminary data.</text>
</comment>
<feature type="compositionally biased region" description="Polar residues" evidence="1">
    <location>
        <begin position="29"/>
        <end position="40"/>
    </location>
</feature>